<evidence type="ECO:0000313" key="3">
    <source>
        <dbReference type="Proteomes" id="UP000238442"/>
    </source>
</evidence>
<reference evidence="2 3" key="1">
    <citation type="submission" date="2018-02" db="EMBL/GenBank/DDBJ databases">
        <title>Genomic analysis of the strain RR4-38 isolated from a seawater recirculating aquaculture system.</title>
        <authorList>
            <person name="Kim Y.-S."/>
            <person name="Jang Y.H."/>
            <person name="Kim K.-H."/>
        </authorList>
    </citation>
    <scope>NUCLEOTIDE SEQUENCE [LARGE SCALE GENOMIC DNA]</scope>
    <source>
        <strain evidence="2 3">RR4-38</strain>
    </source>
</reference>
<dbReference type="AlphaFoldDB" id="A0A2S0HWL2"/>
<gene>
    <name evidence="2" type="ORF">C5O00_07380</name>
</gene>
<feature type="region of interest" description="Disordered" evidence="1">
    <location>
        <begin position="393"/>
        <end position="420"/>
    </location>
</feature>
<dbReference type="RefSeq" id="WP_105216246.1">
    <property type="nucleotide sequence ID" value="NZ_CP027062.1"/>
</dbReference>
<feature type="compositionally biased region" description="Gly residues" evidence="1">
    <location>
        <begin position="404"/>
        <end position="419"/>
    </location>
</feature>
<name>A0A2S0HWL2_9FLAO</name>
<dbReference type="EMBL" id="CP027062">
    <property type="protein sequence ID" value="AVI51005.1"/>
    <property type="molecule type" value="Genomic_DNA"/>
</dbReference>
<protein>
    <submittedName>
        <fullName evidence="2">Uncharacterized protein</fullName>
    </submittedName>
</protein>
<evidence type="ECO:0000313" key="2">
    <source>
        <dbReference type="EMBL" id="AVI51005.1"/>
    </source>
</evidence>
<accession>A0A2S0HWL2</accession>
<organism evidence="2 3">
    <name type="scientific">Pukyongia salina</name>
    <dbReference type="NCBI Taxonomy" id="2094025"/>
    <lineage>
        <taxon>Bacteria</taxon>
        <taxon>Pseudomonadati</taxon>
        <taxon>Bacteroidota</taxon>
        <taxon>Flavobacteriia</taxon>
        <taxon>Flavobacteriales</taxon>
        <taxon>Flavobacteriaceae</taxon>
        <taxon>Pukyongia</taxon>
    </lineage>
</organism>
<sequence>MKKLLIPLSLFFVGAVLFALSFLSFGSASGDLDISIVKSNSIMPAAHNVYANELALDGKYYLFKAKMTNNGDNTLEDVTVRYRIPGYVEWTELDVIGEMFPGQTASVRCYPKFKDDISEKMTESTEKVEIEISWDGAQEDDIIDEEFSFRISDRNEYLFTNIPAEEIAGWGDVYNNDALLACFVTPNDPIVKYYTQNIQEKILMGETASVTKDPNEAVRFLAGIYNATVLSHMVYSGTKGIPENLQDVSKFSQHNRLPREVITGNTGLCLELSLLYASVLSNAGLDPMIFLVPGHAYPGFRLNGQYYAIESTGIGGEGIGGIMSAEDAFKKGMEQLNEFMQKAQTGDPRYTVVDIHAVNQQGVTPMVLKDDDFLRKKVDDIVTSWGSTGTIAKTSNNSRVASGGNTGSNSGGGGSGGGSSLSFSIPGGWQTFMRPVPEIPIITAQVVAPDQSTTVTVFDVPASSGQEALGIINQYFQNYGMSMQYQLNGNQVTGQTYSNSGVFNWVGKTLGRNGGIRLVAVGAPDYLYNQSSGYITQVFNSIR</sequence>
<dbReference type="OrthoDB" id="1393543at2"/>
<evidence type="ECO:0000256" key="1">
    <source>
        <dbReference type="SAM" id="MobiDB-lite"/>
    </source>
</evidence>
<dbReference type="KEGG" id="aue:C5O00_07380"/>
<dbReference type="Proteomes" id="UP000238442">
    <property type="component" value="Chromosome"/>
</dbReference>
<keyword evidence="3" id="KW-1185">Reference proteome</keyword>
<proteinExistence type="predicted"/>